<evidence type="ECO:0000256" key="1">
    <source>
        <dbReference type="SAM" id="MobiDB-lite"/>
    </source>
</evidence>
<organism evidence="2 3">
    <name type="scientific">Ditylenchus destructor</name>
    <dbReference type="NCBI Taxonomy" id="166010"/>
    <lineage>
        <taxon>Eukaryota</taxon>
        <taxon>Metazoa</taxon>
        <taxon>Ecdysozoa</taxon>
        <taxon>Nematoda</taxon>
        <taxon>Chromadorea</taxon>
        <taxon>Rhabditida</taxon>
        <taxon>Tylenchina</taxon>
        <taxon>Tylenchomorpha</taxon>
        <taxon>Sphaerularioidea</taxon>
        <taxon>Anguinidae</taxon>
        <taxon>Anguininae</taxon>
        <taxon>Ditylenchus</taxon>
    </lineage>
</organism>
<accession>A0AAD4MFG8</accession>
<evidence type="ECO:0000313" key="2">
    <source>
        <dbReference type="EMBL" id="KAI1691739.1"/>
    </source>
</evidence>
<keyword evidence="3" id="KW-1185">Reference proteome</keyword>
<dbReference type="AlphaFoldDB" id="A0AAD4MFG8"/>
<feature type="region of interest" description="Disordered" evidence="1">
    <location>
        <begin position="97"/>
        <end position="129"/>
    </location>
</feature>
<protein>
    <submittedName>
        <fullName evidence="2">Uncharacterized protein</fullName>
    </submittedName>
</protein>
<comment type="caution">
    <text evidence="2">The sequence shown here is derived from an EMBL/GenBank/DDBJ whole genome shotgun (WGS) entry which is preliminary data.</text>
</comment>
<feature type="region of interest" description="Disordered" evidence="1">
    <location>
        <begin position="173"/>
        <end position="207"/>
    </location>
</feature>
<gene>
    <name evidence="2" type="ORF">DdX_21666</name>
</gene>
<sequence>MSCSVLSSAWPIWSEPVTFGGGLTIVQGSAPRRSGRNRPPSSQCAYRAIRFQPVEGLGKLAHAPPLTGGARKTRSVAARGDPGDLALHHFLDHAGRFASSHSRSNRTEHLAHQPLKRVGTSNVRLHNQPRERLERSAARLSRGGGEDRFGRRSSLNGLGCSFPGLARFAGTGSLSSRISSSSATGAGGAARAGRRVRAVPALSPSSR</sequence>
<proteinExistence type="predicted"/>
<dbReference type="EMBL" id="JAKKPZ010000877">
    <property type="protein sequence ID" value="KAI1691739.1"/>
    <property type="molecule type" value="Genomic_DNA"/>
</dbReference>
<dbReference type="Proteomes" id="UP001201812">
    <property type="component" value="Unassembled WGS sequence"/>
</dbReference>
<name>A0AAD4MFG8_9BILA</name>
<reference evidence="2" key="1">
    <citation type="submission" date="2022-01" db="EMBL/GenBank/DDBJ databases">
        <title>Genome Sequence Resource for Two Populations of Ditylenchus destructor, the Migratory Endoparasitic Phytonematode.</title>
        <authorList>
            <person name="Zhang H."/>
            <person name="Lin R."/>
            <person name="Xie B."/>
        </authorList>
    </citation>
    <scope>NUCLEOTIDE SEQUENCE</scope>
    <source>
        <strain evidence="2">BazhouSP</strain>
    </source>
</reference>
<evidence type="ECO:0000313" key="3">
    <source>
        <dbReference type="Proteomes" id="UP001201812"/>
    </source>
</evidence>
<feature type="compositionally biased region" description="Low complexity" evidence="1">
    <location>
        <begin position="173"/>
        <end position="184"/>
    </location>
</feature>